<evidence type="ECO:0000259" key="1">
    <source>
        <dbReference type="Pfam" id="PF01738"/>
    </source>
</evidence>
<dbReference type="AlphaFoldDB" id="A0AAN8Z9J6"/>
<accession>A0AAN8Z9J6</accession>
<organism evidence="2 3">
    <name type="scientific">Dillenia turbinata</name>
    <dbReference type="NCBI Taxonomy" id="194707"/>
    <lineage>
        <taxon>Eukaryota</taxon>
        <taxon>Viridiplantae</taxon>
        <taxon>Streptophyta</taxon>
        <taxon>Embryophyta</taxon>
        <taxon>Tracheophyta</taxon>
        <taxon>Spermatophyta</taxon>
        <taxon>Magnoliopsida</taxon>
        <taxon>eudicotyledons</taxon>
        <taxon>Gunneridae</taxon>
        <taxon>Pentapetalae</taxon>
        <taxon>Dilleniales</taxon>
        <taxon>Dilleniaceae</taxon>
        <taxon>Dillenia</taxon>
    </lineage>
</organism>
<sequence>MYRELADEVAAAGFLVVVPDFLHGDPFVPNKYSGEAWMAAHPPDKGFVEAKPILEALKSKGVSAIGAAGFCWGGMMVSKLAASNDIQAAVLLHPGHISIEDITKIKVPTAILGAETDQYFPSELVKQYEEILSTKCKVDAFGKVFPGVTHGWTLRYNEEDPFAVKSAKEAHGDMLNWLKKYVK</sequence>
<dbReference type="InterPro" id="IPR029058">
    <property type="entry name" value="AB_hydrolase_fold"/>
</dbReference>
<dbReference type="Pfam" id="PF01738">
    <property type="entry name" value="DLH"/>
    <property type="match status" value="1"/>
</dbReference>
<dbReference type="PANTHER" id="PTHR17630">
    <property type="entry name" value="DIENELACTONE HYDROLASE"/>
    <property type="match status" value="1"/>
</dbReference>
<dbReference type="Gene3D" id="3.40.50.1820">
    <property type="entry name" value="alpha/beta hydrolase"/>
    <property type="match status" value="1"/>
</dbReference>
<dbReference type="InterPro" id="IPR002925">
    <property type="entry name" value="Dienelactn_hydro"/>
</dbReference>
<gene>
    <name evidence="2" type="ORF">RJ641_004140</name>
</gene>
<reference evidence="2 3" key="1">
    <citation type="submission" date="2023-12" db="EMBL/GenBank/DDBJ databases">
        <title>A high-quality genome assembly for Dillenia turbinata (Dilleniales).</title>
        <authorList>
            <person name="Chanderbali A."/>
        </authorList>
    </citation>
    <scope>NUCLEOTIDE SEQUENCE [LARGE SCALE GENOMIC DNA]</scope>
    <source>
        <strain evidence="2">LSX21</strain>
        <tissue evidence="2">Leaf</tissue>
    </source>
</reference>
<comment type="caution">
    <text evidence="2">The sequence shown here is derived from an EMBL/GenBank/DDBJ whole genome shotgun (WGS) entry which is preliminary data.</text>
</comment>
<feature type="domain" description="Dienelactone hydrolase" evidence="1">
    <location>
        <begin position="3"/>
        <end position="181"/>
    </location>
</feature>
<dbReference type="Proteomes" id="UP001370490">
    <property type="component" value="Unassembled WGS sequence"/>
</dbReference>
<protein>
    <submittedName>
        <fullName evidence="2">Dienelactone hydrolase</fullName>
    </submittedName>
</protein>
<keyword evidence="3" id="KW-1185">Reference proteome</keyword>
<keyword evidence="2" id="KW-0378">Hydrolase</keyword>
<dbReference type="GO" id="GO:0016787">
    <property type="term" value="F:hydrolase activity"/>
    <property type="evidence" value="ECO:0007669"/>
    <property type="project" value="UniProtKB-KW"/>
</dbReference>
<dbReference type="EMBL" id="JBAMMX010000012">
    <property type="protein sequence ID" value="KAK6930046.1"/>
    <property type="molecule type" value="Genomic_DNA"/>
</dbReference>
<proteinExistence type="predicted"/>
<dbReference type="SUPFAM" id="SSF53474">
    <property type="entry name" value="alpha/beta-Hydrolases"/>
    <property type="match status" value="1"/>
</dbReference>
<evidence type="ECO:0000313" key="2">
    <source>
        <dbReference type="EMBL" id="KAK6930046.1"/>
    </source>
</evidence>
<evidence type="ECO:0000313" key="3">
    <source>
        <dbReference type="Proteomes" id="UP001370490"/>
    </source>
</evidence>
<dbReference type="PANTHER" id="PTHR17630:SF52">
    <property type="entry name" value="ENDO-1,3-1,4-BETA-D-GLUCANASE-LIKE PROTEIN"/>
    <property type="match status" value="1"/>
</dbReference>
<name>A0AAN8Z9J6_9MAGN</name>